<keyword evidence="2" id="KW-0378">Hydrolase</keyword>
<dbReference type="InterPro" id="IPR029058">
    <property type="entry name" value="AB_hydrolase_fold"/>
</dbReference>
<dbReference type="PANTHER" id="PTHR47751:SF1">
    <property type="entry name" value="SUPERFAMILY HYDROLASE, PUTATIVE (AFU_ORTHOLOGUE AFUA_2G16580)-RELATED"/>
    <property type="match status" value="1"/>
</dbReference>
<dbReference type="Gene3D" id="3.40.50.1820">
    <property type="entry name" value="alpha/beta hydrolase"/>
    <property type="match status" value="1"/>
</dbReference>
<feature type="domain" description="Dienelactone hydrolase" evidence="1">
    <location>
        <begin position="28"/>
        <end position="139"/>
    </location>
</feature>
<dbReference type="Proteomes" id="UP001500751">
    <property type="component" value="Unassembled WGS sequence"/>
</dbReference>
<sequence>MRNDITFQSNGLKIAGHLYLPDAPAGSPTNVPVDGPRPAVVVGHPGTGVKEQTAGLYARRLAENGFVALAFDAAYQGESEGLPRGLEDPAQRVEDLKAAVSFLTARGEVDPERIGVLGICASGGYALTATATDHRIKAVGTVSAMDIARQFRLGADGTQDPAVFQGLLDAAAAARTAEARGAGTQSFPLFPDSEEAARAGGRHNFEGWEYYCTARGAHPRSTKVLPWSSVDRIGTYDASQSVPLIGQRPLIMVAGTEAVTSWVSVDAFQRATGPKQTVWVDGATHVDLYDVEKYVETAVEALTGFYRASLAETAKHIEG</sequence>
<dbReference type="InterPro" id="IPR002925">
    <property type="entry name" value="Dienelactn_hydro"/>
</dbReference>
<dbReference type="EMBL" id="BAAAQN010000018">
    <property type="protein sequence ID" value="GAA2031604.1"/>
    <property type="molecule type" value="Genomic_DNA"/>
</dbReference>
<dbReference type="RefSeq" id="WP_344666612.1">
    <property type="nucleotide sequence ID" value="NZ_BAAAQN010000018.1"/>
</dbReference>
<reference evidence="2 3" key="1">
    <citation type="journal article" date="2019" name="Int. J. Syst. Evol. Microbiol.">
        <title>The Global Catalogue of Microorganisms (GCM) 10K type strain sequencing project: providing services to taxonomists for standard genome sequencing and annotation.</title>
        <authorList>
            <consortium name="The Broad Institute Genomics Platform"/>
            <consortium name="The Broad Institute Genome Sequencing Center for Infectious Disease"/>
            <person name="Wu L."/>
            <person name="Ma J."/>
        </authorList>
    </citation>
    <scope>NUCLEOTIDE SEQUENCE [LARGE SCALE GENOMIC DNA]</scope>
    <source>
        <strain evidence="2 3">JCM 16014</strain>
    </source>
</reference>
<accession>A0ABN2U9B8</accession>
<dbReference type="Gene3D" id="1.10.10.800">
    <property type="match status" value="1"/>
</dbReference>
<dbReference type="PANTHER" id="PTHR47751">
    <property type="entry name" value="SUPERFAMILY HYDROLASE, PUTATIVE (AFU_ORTHOLOGUE AFUA_2G16580)-RELATED"/>
    <property type="match status" value="1"/>
</dbReference>
<dbReference type="SUPFAM" id="SSF53474">
    <property type="entry name" value="alpha/beta-Hydrolases"/>
    <property type="match status" value="1"/>
</dbReference>
<name>A0ABN2U9B8_9ACTN</name>
<dbReference type="GO" id="GO:0016787">
    <property type="term" value="F:hydrolase activity"/>
    <property type="evidence" value="ECO:0007669"/>
    <property type="project" value="UniProtKB-KW"/>
</dbReference>
<protein>
    <submittedName>
        <fullName evidence="2">Alpha/beta hydrolase</fullName>
    </submittedName>
</protein>
<comment type="caution">
    <text evidence="2">The sequence shown here is derived from an EMBL/GenBank/DDBJ whole genome shotgun (WGS) entry which is preliminary data.</text>
</comment>
<keyword evidence="3" id="KW-1185">Reference proteome</keyword>
<dbReference type="Pfam" id="PF01738">
    <property type="entry name" value="DLH"/>
    <property type="match status" value="1"/>
</dbReference>
<proteinExistence type="predicted"/>
<evidence type="ECO:0000313" key="2">
    <source>
        <dbReference type="EMBL" id="GAA2031604.1"/>
    </source>
</evidence>
<evidence type="ECO:0000313" key="3">
    <source>
        <dbReference type="Proteomes" id="UP001500751"/>
    </source>
</evidence>
<organism evidence="2 3">
    <name type="scientific">Catenulispora yoronensis</name>
    <dbReference type="NCBI Taxonomy" id="450799"/>
    <lineage>
        <taxon>Bacteria</taxon>
        <taxon>Bacillati</taxon>
        <taxon>Actinomycetota</taxon>
        <taxon>Actinomycetes</taxon>
        <taxon>Catenulisporales</taxon>
        <taxon>Catenulisporaceae</taxon>
        <taxon>Catenulispora</taxon>
    </lineage>
</organism>
<evidence type="ECO:0000259" key="1">
    <source>
        <dbReference type="Pfam" id="PF01738"/>
    </source>
</evidence>
<dbReference type="InterPro" id="IPR051411">
    <property type="entry name" value="Polyketide_trans_af380"/>
</dbReference>
<gene>
    <name evidence="2" type="ORF">GCM10009839_34440</name>
</gene>